<evidence type="ECO:0000259" key="5">
    <source>
        <dbReference type="Pfam" id="PF08281"/>
    </source>
</evidence>
<evidence type="ECO:0000259" key="6">
    <source>
        <dbReference type="Pfam" id="PF22029"/>
    </source>
</evidence>
<dbReference type="CDD" id="cd06171">
    <property type="entry name" value="Sigma70_r4"/>
    <property type="match status" value="1"/>
</dbReference>
<dbReference type="AlphaFoldDB" id="A0A5B8FJ52"/>
<dbReference type="Pfam" id="PF22029">
    <property type="entry name" value="PhyR_sigma2"/>
    <property type="match status" value="1"/>
</dbReference>
<dbReference type="Pfam" id="PF08281">
    <property type="entry name" value="Sigma70_r4_2"/>
    <property type="match status" value="1"/>
</dbReference>
<geneLocation type="plasmid" evidence="8">
    <name>pd4m1b</name>
</geneLocation>
<dbReference type="NCBIfam" id="TIGR02937">
    <property type="entry name" value="sigma70-ECF"/>
    <property type="match status" value="1"/>
</dbReference>
<gene>
    <name evidence="7" type="ORF">FDP22_20945</name>
</gene>
<keyword evidence="3" id="KW-0731">Sigma factor</keyword>
<dbReference type="InterPro" id="IPR013249">
    <property type="entry name" value="RNA_pol_sigma70_r4_t2"/>
</dbReference>
<proteinExistence type="inferred from homology"/>
<evidence type="ECO:0000313" key="8">
    <source>
        <dbReference type="Proteomes" id="UP000305888"/>
    </source>
</evidence>
<keyword evidence="4" id="KW-0804">Transcription</keyword>
<dbReference type="SUPFAM" id="SSF88946">
    <property type="entry name" value="Sigma2 domain of RNA polymerase sigma factors"/>
    <property type="match status" value="1"/>
</dbReference>
<dbReference type="InterPro" id="IPR013324">
    <property type="entry name" value="RNA_pol_sigma_r3/r4-like"/>
</dbReference>
<keyword evidence="7" id="KW-0614">Plasmid</keyword>
<dbReference type="InterPro" id="IPR013325">
    <property type="entry name" value="RNA_pol_sigma_r2"/>
</dbReference>
<evidence type="ECO:0000256" key="4">
    <source>
        <dbReference type="ARBA" id="ARBA00023163"/>
    </source>
</evidence>
<dbReference type="KEGG" id="ppru:FDP22_20945"/>
<name>A0A5B8FJ52_9RHOB</name>
<feature type="domain" description="RNA polymerase sigma factor 70 region 4 type 2" evidence="5">
    <location>
        <begin position="99"/>
        <end position="151"/>
    </location>
</feature>
<keyword evidence="8" id="KW-1185">Reference proteome</keyword>
<dbReference type="GO" id="GO:0016987">
    <property type="term" value="F:sigma factor activity"/>
    <property type="evidence" value="ECO:0007669"/>
    <property type="project" value="UniProtKB-KW"/>
</dbReference>
<dbReference type="Gene3D" id="1.10.1740.10">
    <property type="match status" value="1"/>
</dbReference>
<dbReference type="Gene3D" id="1.10.10.10">
    <property type="entry name" value="Winged helix-like DNA-binding domain superfamily/Winged helix DNA-binding domain"/>
    <property type="match status" value="1"/>
</dbReference>
<dbReference type="GO" id="GO:0003677">
    <property type="term" value="F:DNA binding"/>
    <property type="evidence" value="ECO:0007669"/>
    <property type="project" value="InterPro"/>
</dbReference>
<accession>A0A5B8FJ52</accession>
<dbReference type="Proteomes" id="UP000305888">
    <property type="component" value="Plasmid pD4M1B"/>
</dbReference>
<dbReference type="PANTHER" id="PTHR43133">
    <property type="entry name" value="RNA POLYMERASE ECF-TYPE SIGMA FACTO"/>
    <property type="match status" value="1"/>
</dbReference>
<dbReference type="SUPFAM" id="SSF88659">
    <property type="entry name" value="Sigma3 and sigma4 domains of RNA polymerase sigma factors"/>
    <property type="match status" value="1"/>
</dbReference>
<dbReference type="OrthoDB" id="9803470at2"/>
<dbReference type="InterPro" id="IPR036388">
    <property type="entry name" value="WH-like_DNA-bd_sf"/>
</dbReference>
<dbReference type="EMBL" id="CP040820">
    <property type="protein sequence ID" value="QDL94521.1"/>
    <property type="molecule type" value="Genomic_DNA"/>
</dbReference>
<evidence type="ECO:0000256" key="3">
    <source>
        <dbReference type="ARBA" id="ARBA00023082"/>
    </source>
</evidence>
<dbReference type="InterPro" id="IPR014284">
    <property type="entry name" value="RNA_pol_sigma-70_dom"/>
</dbReference>
<organism evidence="7 8">
    <name type="scientific">Paroceanicella profunda</name>
    <dbReference type="NCBI Taxonomy" id="2579971"/>
    <lineage>
        <taxon>Bacteria</taxon>
        <taxon>Pseudomonadati</taxon>
        <taxon>Pseudomonadota</taxon>
        <taxon>Alphaproteobacteria</taxon>
        <taxon>Rhodobacterales</taxon>
        <taxon>Paracoccaceae</taxon>
        <taxon>Paroceanicella</taxon>
    </lineage>
</organism>
<dbReference type="InterPro" id="IPR039425">
    <property type="entry name" value="RNA_pol_sigma-70-like"/>
</dbReference>
<protein>
    <submittedName>
        <fullName evidence="7">RNA polymerase sigma factor</fullName>
    </submittedName>
</protein>
<evidence type="ECO:0000313" key="7">
    <source>
        <dbReference type="EMBL" id="QDL94521.1"/>
    </source>
</evidence>
<keyword evidence="2" id="KW-0805">Transcription regulation</keyword>
<comment type="similarity">
    <text evidence="1">Belongs to the sigma-70 factor family. ECF subfamily.</text>
</comment>
<dbReference type="PANTHER" id="PTHR43133:SF25">
    <property type="entry name" value="RNA POLYMERASE SIGMA FACTOR RFAY-RELATED"/>
    <property type="match status" value="1"/>
</dbReference>
<evidence type="ECO:0000256" key="1">
    <source>
        <dbReference type="ARBA" id="ARBA00010641"/>
    </source>
</evidence>
<dbReference type="InterPro" id="IPR053866">
    <property type="entry name" value="PhyR_sigma2"/>
</dbReference>
<dbReference type="GO" id="GO:0006352">
    <property type="term" value="P:DNA-templated transcription initiation"/>
    <property type="evidence" value="ECO:0007669"/>
    <property type="project" value="InterPro"/>
</dbReference>
<sequence length="174" mass="19765">MQELLEPQIPALRRYARALLRDATAADDLVQDCLERAVGRWHQRRPDGSPRAWVYAILHNLAMNRMRQAGRRGLHVAVEDTDHPALAQRATQEDGLRRDDVLRALDALPEAQRSVILLVSVEGMRYAEVAKALDLPLGTVMSRLARGRERLRELLAQREAEGRPVRRGELRSVK</sequence>
<evidence type="ECO:0000256" key="2">
    <source>
        <dbReference type="ARBA" id="ARBA00023015"/>
    </source>
</evidence>
<reference evidence="7 8" key="1">
    <citation type="submission" date="2019-06" db="EMBL/GenBank/DDBJ databases">
        <title>Genome sequence of Rhodobacteraceae bacterium D4M1.</title>
        <authorList>
            <person name="Cao J."/>
        </authorList>
    </citation>
    <scope>NUCLEOTIDE SEQUENCE [LARGE SCALE GENOMIC DNA]</scope>
    <source>
        <strain evidence="7 8">D4M1</strain>
        <plasmid evidence="8">pd4m1b</plasmid>
    </source>
</reference>
<feature type="domain" description="PhyR sigma2" evidence="6">
    <location>
        <begin position="5"/>
        <end position="59"/>
    </location>
</feature>